<dbReference type="CDD" id="cd02213">
    <property type="entry name" value="cupin_PMI_typeII_C"/>
    <property type="match status" value="1"/>
</dbReference>
<dbReference type="InterPro" id="IPR011051">
    <property type="entry name" value="RmlC_Cupin_sf"/>
</dbReference>
<dbReference type="Pfam" id="PF00483">
    <property type="entry name" value="NTP_transferase"/>
    <property type="match status" value="1"/>
</dbReference>
<dbReference type="Pfam" id="PF22640">
    <property type="entry name" value="ManC_GMP_beta-helix"/>
    <property type="match status" value="1"/>
</dbReference>
<name>A0ABV7LAF6_9HYPH</name>
<sequence length="512" mass="53791">MASAAPARRDGAGGRRRRAGGVVVGDVLAGDVLAAPGQISPVILSGGAGARLWPTSRESLPKQFIPLFGGETTFQRIARLTAGDPMFGPAVVLTSRAHAFLAQEQLRAAGVRARLALEPVRRDTAAAVAVAVELAMAEHPAPVLGVFASDHAIGDAAAFRAACALAAPAAAAGQIVTFGVPPAAPSVAYGYILPGAEIAPGVRRALAFTEKPGPDLAARLVAEGRLWNSGNFIFRADVMREELARFAPDILAAAQAAVAAARAEPAGLALGEALAAAPARSIDVAVMERTRRAAVVEARYGWRDLGGWRAVWELAEKDDSGNAVHGDAIVLDGRNNLVRCEEPGGLACLIGVEGLVVVTAGDVTLVAPHERAGETRELVRRLQAMGAPAAPRHRTTLRPWGAFTVLDAGAGHVVKRMSVRPGGVLSLQKHLRRAEHWVVTRGVGEAWRDGERFILRANDWFHVPAGAVHRLANRGAEPLELVEVQVGAWCSEDDIVRLDDVYGRVHETAPAD</sequence>
<keyword evidence="3 11" id="KW-0548">Nucleotidyltransferase</keyword>
<evidence type="ECO:0000313" key="12">
    <source>
        <dbReference type="Proteomes" id="UP001595536"/>
    </source>
</evidence>
<dbReference type="Proteomes" id="UP001595536">
    <property type="component" value="Unassembled WGS sequence"/>
</dbReference>
<dbReference type="InterPro" id="IPR006375">
    <property type="entry name" value="Man1P_GuaTrfase/Man6P_Isoase"/>
</dbReference>
<dbReference type="InterPro" id="IPR051161">
    <property type="entry name" value="Mannose-6P_isomerase_type2"/>
</dbReference>
<evidence type="ECO:0000256" key="6">
    <source>
        <dbReference type="ARBA" id="ARBA00047343"/>
    </source>
</evidence>
<evidence type="ECO:0000259" key="10">
    <source>
        <dbReference type="Pfam" id="PF22640"/>
    </source>
</evidence>
<keyword evidence="4" id="KW-0547">Nucleotide-binding</keyword>
<dbReference type="PANTHER" id="PTHR46390">
    <property type="entry name" value="MANNOSE-1-PHOSPHATE GUANYLYLTRANSFERASE"/>
    <property type="match status" value="1"/>
</dbReference>
<keyword evidence="11" id="KW-0413">Isomerase</keyword>
<dbReference type="InterPro" id="IPR029044">
    <property type="entry name" value="Nucleotide-diphossugar_trans"/>
</dbReference>
<dbReference type="Gene3D" id="3.90.550.10">
    <property type="entry name" value="Spore Coat Polysaccharide Biosynthesis Protein SpsA, Chain A"/>
    <property type="match status" value="1"/>
</dbReference>
<keyword evidence="11" id="KW-0808">Transferase</keyword>
<accession>A0ABV7LAF6</accession>
<dbReference type="SUPFAM" id="SSF53448">
    <property type="entry name" value="Nucleotide-diphospho-sugar transferases"/>
    <property type="match status" value="1"/>
</dbReference>
<keyword evidence="5" id="KW-0342">GTP-binding</keyword>
<dbReference type="InterPro" id="IPR001538">
    <property type="entry name" value="Man6P_isomerase-2_C"/>
</dbReference>
<dbReference type="InterPro" id="IPR054566">
    <property type="entry name" value="ManC/GMP-like_b-helix"/>
</dbReference>
<dbReference type="NCBIfam" id="TIGR01479">
    <property type="entry name" value="GMP_PMI"/>
    <property type="match status" value="1"/>
</dbReference>
<dbReference type="EMBL" id="JBHRUV010000002">
    <property type="protein sequence ID" value="MFC3264759.1"/>
    <property type="molecule type" value="Genomic_DNA"/>
</dbReference>
<feature type="domain" description="Nucleotidyl transferase" evidence="8">
    <location>
        <begin position="41"/>
        <end position="318"/>
    </location>
</feature>
<gene>
    <name evidence="11" type="ORF">ACFOEX_00100</name>
</gene>
<evidence type="ECO:0000256" key="5">
    <source>
        <dbReference type="ARBA" id="ARBA00023134"/>
    </source>
</evidence>
<comment type="catalytic activity">
    <reaction evidence="6">
        <text>alpha-D-mannose 1-phosphate + GTP + H(+) = GDP-alpha-D-mannose + diphosphate</text>
        <dbReference type="Rhea" id="RHEA:15229"/>
        <dbReference type="ChEBI" id="CHEBI:15378"/>
        <dbReference type="ChEBI" id="CHEBI:33019"/>
        <dbReference type="ChEBI" id="CHEBI:37565"/>
        <dbReference type="ChEBI" id="CHEBI:57527"/>
        <dbReference type="ChEBI" id="CHEBI:58409"/>
        <dbReference type="EC" id="2.7.7.13"/>
    </reaction>
</comment>
<dbReference type="RefSeq" id="WP_376868598.1">
    <property type="nucleotide sequence ID" value="NZ_JBHRUV010000002.1"/>
</dbReference>
<protein>
    <recommendedName>
        <fullName evidence="2">mannose-1-phosphate guanylyltransferase</fullName>
        <ecNumber evidence="2">2.7.7.13</ecNumber>
    </recommendedName>
</protein>
<dbReference type="GO" id="GO:0004475">
    <property type="term" value="F:mannose-1-phosphate guanylyltransferase (GTP) activity"/>
    <property type="evidence" value="ECO:0007669"/>
    <property type="project" value="UniProtKB-EC"/>
</dbReference>
<dbReference type="InterPro" id="IPR014710">
    <property type="entry name" value="RmlC-like_jellyroll"/>
</dbReference>
<evidence type="ECO:0000259" key="9">
    <source>
        <dbReference type="Pfam" id="PF01050"/>
    </source>
</evidence>
<dbReference type="Gene3D" id="2.60.120.10">
    <property type="entry name" value="Jelly Rolls"/>
    <property type="match status" value="1"/>
</dbReference>
<dbReference type="EC" id="2.7.7.13" evidence="2"/>
<proteinExistence type="inferred from homology"/>
<feature type="domain" description="MannoseP isomerase/GMP-like beta-helix" evidence="10">
    <location>
        <begin position="326"/>
        <end position="382"/>
    </location>
</feature>
<dbReference type="Pfam" id="PF01050">
    <property type="entry name" value="MannoseP_isomer"/>
    <property type="match status" value="1"/>
</dbReference>
<feature type="domain" description="Mannose-6-phosphate isomerase type II C-terminal" evidence="9">
    <location>
        <begin position="392"/>
        <end position="500"/>
    </location>
</feature>
<comment type="similarity">
    <text evidence="1 7">Belongs to the mannose-6-phosphate isomerase type 2 family.</text>
</comment>
<evidence type="ECO:0000313" key="11">
    <source>
        <dbReference type="EMBL" id="MFC3264759.1"/>
    </source>
</evidence>
<evidence type="ECO:0000256" key="7">
    <source>
        <dbReference type="RuleBase" id="RU004190"/>
    </source>
</evidence>
<organism evidence="11 12">
    <name type="scientific">Camelimonas abortus</name>
    <dbReference type="NCBI Taxonomy" id="1017184"/>
    <lineage>
        <taxon>Bacteria</taxon>
        <taxon>Pseudomonadati</taxon>
        <taxon>Pseudomonadota</taxon>
        <taxon>Alphaproteobacteria</taxon>
        <taxon>Hyphomicrobiales</taxon>
        <taxon>Chelatococcaceae</taxon>
        <taxon>Camelimonas</taxon>
    </lineage>
</organism>
<dbReference type="PANTHER" id="PTHR46390:SF1">
    <property type="entry name" value="MANNOSE-1-PHOSPHATE GUANYLYLTRANSFERASE"/>
    <property type="match status" value="1"/>
</dbReference>
<comment type="caution">
    <text evidence="11">The sequence shown here is derived from an EMBL/GenBank/DDBJ whole genome shotgun (WGS) entry which is preliminary data.</text>
</comment>
<dbReference type="InterPro" id="IPR005835">
    <property type="entry name" value="NTP_transferase_dom"/>
</dbReference>
<dbReference type="SUPFAM" id="SSF51182">
    <property type="entry name" value="RmlC-like cupins"/>
    <property type="match status" value="1"/>
</dbReference>
<evidence type="ECO:0000256" key="3">
    <source>
        <dbReference type="ARBA" id="ARBA00022695"/>
    </source>
</evidence>
<reference evidence="12" key="1">
    <citation type="journal article" date="2019" name="Int. J. Syst. Evol. Microbiol.">
        <title>The Global Catalogue of Microorganisms (GCM) 10K type strain sequencing project: providing services to taxonomists for standard genome sequencing and annotation.</title>
        <authorList>
            <consortium name="The Broad Institute Genomics Platform"/>
            <consortium name="The Broad Institute Genome Sequencing Center for Infectious Disease"/>
            <person name="Wu L."/>
            <person name="Ma J."/>
        </authorList>
    </citation>
    <scope>NUCLEOTIDE SEQUENCE [LARGE SCALE GENOMIC DNA]</scope>
    <source>
        <strain evidence="12">CCM 7941</strain>
    </source>
</reference>
<evidence type="ECO:0000256" key="2">
    <source>
        <dbReference type="ARBA" id="ARBA00012387"/>
    </source>
</evidence>
<evidence type="ECO:0000256" key="1">
    <source>
        <dbReference type="ARBA" id="ARBA00006115"/>
    </source>
</evidence>
<dbReference type="GO" id="GO:0004476">
    <property type="term" value="F:mannose-6-phosphate isomerase activity"/>
    <property type="evidence" value="ECO:0007669"/>
    <property type="project" value="UniProtKB-EC"/>
</dbReference>
<evidence type="ECO:0000259" key="8">
    <source>
        <dbReference type="Pfam" id="PF00483"/>
    </source>
</evidence>
<evidence type="ECO:0000256" key="4">
    <source>
        <dbReference type="ARBA" id="ARBA00022741"/>
    </source>
</evidence>
<keyword evidence="12" id="KW-1185">Reference proteome</keyword>